<accession>A0A178MTT6</accession>
<comment type="caution">
    <text evidence="1">The sequence shown here is derived from an EMBL/GenBank/DDBJ whole genome shotgun (WGS) entry which is preliminary data.</text>
</comment>
<dbReference type="EMBL" id="LWQT01000041">
    <property type="protein sequence ID" value="OAN52982.1"/>
    <property type="molecule type" value="Genomic_DNA"/>
</dbReference>
<dbReference type="Proteomes" id="UP000078428">
    <property type="component" value="Unassembled WGS sequence"/>
</dbReference>
<reference evidence="1 2" key="1">
    <citation type="submission" date="2016-04" db="EMBL/GenBank/DDBJ databases">
        <title>Draft genome sequence of freshwater magnetotactic bacteria Magnetospirillum marisnigri SP-1 and Magnetospirillum moscoviense BB-1.</title>
        <authorList>
            <person name="Koziaeva V."/>
            <person name="Dziuba M.V."/>
            <person name="Ivanov T.M."/>
            <person name="Kuznetsov B."/>
            <person name="Grouzdev D.S."/>
        </authorList>
    </citation>
    <scope>NUCLEOTIDE SEQUENCE [LARGE SCALE GENOMIC DNA]</scope>
    <source>
        <strain evidence="1 2">SP-1</strain>
    </source>
</reference>
<dbReference type="STRING" id="1285242.A6A04_14795"/>
<sequence>MARQVDPFVITYWNAAQLFAWVYRGDRHSVLIASDGSHELRTFFERHKFTNGEYTWVERTLGKPGLSRLAVAAALFGASQSFDEAKAAILEALQAGRIRAWGIRDGSDELRLIDPVQWCDLGFYEDRHEAIYAAPQDIERRFSFKWTGLRFLKAEVLAEWPDPLSVLAESDEAPLSIGGKTTIAAENACRKKLATLMRNGPPEKPKADYQKDFGIGKRAFDRAWGNALADVGPELAAPWIKTGPKKKSSE</sequence>
<dbReference type="RefSeq" id="WP_068490436.1">
    <property type="nucleotide sequence ID" value="NZ_LWQT01000041.1"/>
</dbReference>
<proteinExistence type="predicted"/>
<evidence type="ECO:0000313" key="1">
    <source>
        <dbReference type="EMBL" id="OAN52982.1"/>
    </source>
</evidence>
<gene>
    <name evidence="1" type="ORF">A6A04_14795</name>
</gene>
<evidence type="ECO:0000313" key="2">
    <source>
        <dbReference type="Proteomes" id="UP000078428"/>
    </source>
</evidence>
<organism evidence="1 2">
    <name type="scientific">Paramagnetospirillum marisnigri</name>
    <dbReference type="NCBI Taxonomy" id="1285242"/>
    <lineage>
        <taxon>Bacteria</taxon>
        <taxon>Pseudomonadati</taxon>
        <taxon>Pseudomonadota</taxon>
        <taxon>Alphaproteobacteria</taxon>
        <taxon>Rhodospirillales</taxon>
        <taxon>Magnetospirillaceae</taxon>
        <taxon>Paramagnetospirillum</taxon>
    </lineage>
</organism>
<protein>
    <submittedName>
        <fullName evidence="1">Uncharacterized protein</fullName>
    </submittedName>
</protein>
<dbReference type="AlphaFoldDB" id="A0A178MTT6"/>
<name>A0A178MTT6_9PROT</name>
<dbReference type="OrthoDB" id="835336at2"/>
<keyword evidence="2" id="KW-1185">Reference proteome</keyword>